<keyword evidence="16" id="KW-1185">Reference proteome</keyword>
<evidence type="ECO:0000313" key="16">
    <source>
        <dbReference type="Proteomes" id="UP000027931"/>
    </source>
</evidence>
<dbReference type="Pfam" id="PF00578">
    <property type="entry name" value="AhpC-TSA"/>
    <property type="match status" value="1"/>
</dbReference>
<comment type="similarity">
    <text evidence="10">Belongs to the peroxiredoxin family. BCP/PrxQ subfamily.</text>
</comment>
<evidence type="ECO:0000256" key="2">
    <source>
        <dbReference type="ARBA" id="ARBA00011245"/>
    </source>
</evidence>
<keyword evidence="5" id="KW-0049">Antioxidant</keyword>
<evidence type="ECO:0000256" key="4">
    <source>
        <dbReference type="ARBA" id="ARBA00022559"/>
    </source>
</evidence>
<dbReference type="GO" id="GO:0034599">
    <property type="term" value="P:cellular response to oxidative stress"/>
    <property type="evidence" value="ECO:0007669"/>
    <property type="project" value="TreeGrafter"/>
</dbReference>
<dbReference type="AlphaFoldDB" id="A0A074M5L3"/>
<organism evidence="15 16">
    <name type="scientific">Tumebacillus flagellatus</name>
    <dbReference type="NCBI Taxonomy" id="1157490"/>
    <lineage>
        <taxon>Bacteria</taxon>
        <taxon>Bacillati</taxon>
        <taxon>Bacillota</taxon>
        <taxon>Bacilli</taxon>
        <taxon>Bacillales</taxon>
        <taxon>Alicyclobacillaceae</taxon>
        <taxon>Tumebacillus</taxon>
    </lineage>
</organism>
<evidence type="ECO:0000256" key="5">
    <source>
        <dbReference type="ARBA" id="ARBA00022862"/>
    </source>
</evidence>
<comment type="catalytic activity">
    <reaction evidence="12">
        <text>a hydroperoxide + [thioredoxin]-dithiol = an alcohol + [thioredoxin]-disulfide + H2O</text>
        <dbReference type="Rhea" id="RHEA:62620"/>
        <dbReference type="Rhea" id="RHEA-COMP:10698"/>
        <dbReference type="Rhea" id="RHEA-COMP:10700"/>
        <dbReference type="ChEBI" id="CHEBI:15377"/>
        <dbReference type="ChEBI" id="CHEBI:29950"/>
        <dbReference type="ChEBI" id="CHEBI:30879"/>
        <dbReference type="ChEBI" id="CHEBI:35924"/>
        <dbReference type="ChEBI" id="CHEBI:50058"/>
        <dbReference type="EC" id="1.11.1.24"/>
    </reaction>
</comment>
<evidence type="ECO:0000256" key="12">
    <source>
        <dbReference type="ARBA" id="ARBA00049091"/>
    </source>
</evidence>
<proteinExistence type="inferred from homology"/>
<evidence type="ECO:0000256" key="3">
    <source>
        <dbReference type="ARBA" id="ARBA00013017"/>
    </source>
</evidence>
<gene>
    <name evidence="15" type="ORF">EL26_21655</name>
</gene>
<evidence type="ECO:0000256" key="10">
    <source>
        <dbReference type="ARBA" id="ARBA00038489"/>
    </source>
</evidence>
<dbReference type="PIRSF" id="PIRSF000239">
    <property type="entry name" value="AHPC"/>
    <property type="match status" value="1"/>
</dbReference>
<evidence type="ECO:0000256" key="13">
    <source>
        <dbReference type="PIRSR" id="PIRSR000239-1"/>
    </source>
</evidence>
<dbReference type="InterPro" id="IPR024706">
    <property type="entry name" value="Peroxiredoxin_AhpC-typ"/>
</dbReference>
<dbReference type="InterPro" id="IPR013766">
    <property type="entry name" value="Thioredoxin_domain"/>
</dbReference>
<dbReference type="GO" id="GO:0045454">
    <property type="term" value="P:cell redox homeostasis"/>
    <property type="evidence" value="ECO:0007669"/>
    <property type="project" value="TreeGrafter"/>
</dbReference>
<dbReference type="NCBIfam" id="NF006960">
    <property type="entry name" value="PRK09437.1"/>
    <property type="match status" value="1"/>
</dbReference>
<dbReference type="GO" id="GO:0008379">
    <property type="term" value="F:thioredoxin peroxidase activity"/>
    <property type="evidence" value="ECO:0007669"/>
    <property type="project" value="TreeGrafter"/>
</dbReference>
<evidence type="ECO:0000256" key="1">
    <source>
        <dbReference type="ARBA" id="ARBA00003330"/>
    </source>
</evidence>
<comment type="function">
    <text evidence="1">Thiol-specific peroxidase that catalyzes the reduction of hydrogen peroxide and organic hydroperoxides to water and alcohols, respectively. Plays a role in cell protection against oxidative stress by detoxifying peroxides and as sensor of hydrogen peroxide-mediated signaling events.</text>
</comment>
<evidence type="ECO:0000313" key="15">
    <source>
        <dbReference type="EMBL" id="KEO81287.1"/>
    </source>
</evidence>
<evidence type="ECO:0000256" key="7">
    <source>
        <dbReference type="ARBA" id="ARBA00023157"/>
    </source>
</evidence>
<keyword evidence="4" id="KW-0575">Peroxidase</keyword>
<dbReference type="PROSITE" id="PS51352">
    <property type="entry name" value="THIOREDOXIN_2"/>
    <property type="match status" value="1"/>
</dbReference>
<dbReference type="SUPFAM" id="SSF52833">
    <property type="entry name" value="Thioredoxin-like"/>
    <property type="match status" value="1"/>
</dbReference>
<dbReference type="InterPro" id="IPR036249">
    <property type="entry name" value="Thioredoxin-like_sf"/>
</dbReference>
<accession>A0A074M5L3</accession>
<dbReference type="STRING" id="1157490.EL26_21655"/>
<evidence type="ECO:0000256" key="8">
    <source>
        <dbReference type="ARBA" id="ARBA00023284"/>
    </source>
</evidence>
<dbReference type="GO" id="GO:0005737">
    <property type="term" value="C:cytoplasm"/>
    <property type="evidence" value="ECO:0007669"/>
    <property type="project" value="TreeGrafter"/>
</dbReference>
<feature type="domain" description="Thioredoxin" evidence="14">
    <location>
        <begin position="1"/>
        <end position="152"/>
    </location>
</feature>
<comment type="subunit">
    <text evidence="2">Monomer.</text>
</comment>
<keyword evidence="7" id="KW-1015">Disulfide bond</keyword>
<keyword evidence="8" id="KW-0676">Redox-active center</keyword>
<dbReference type="Gene3D" id="3.40.30.10">
    <property type="entry name" value="Glutaredoxin"/>
    <property type="match status" value="1"/>
</dbReference>
<dbReference type="Proteomes" id="UP000027931">
    <property type="component" value="Unassembled WGS sequence"/>
</dbReference>
<protein>
    <recommendedName>
        <fullName evidence="3">thioredoxin-dependent peroxiredoxin</fullName>
        <ecNumber evidence="3">1.11.1.24</ecNumber>
    </recommendedName>
    <alternativeName>
        <fullName evidence="11">Bacterioferritin comigratory protein</fullName>
    </alternativeName>
    <alternativeName>
        <fullName evidence="9">Thioredoxin peroxidase</fullName>
    </alternativeName>
</protein>
<dbReference type="PANTHER" id="PTHR42801:SF4">
    <property type="entry name" value="AHPC_TSA FAMILY PROTEIN"/>
    <property type="match status" value="1"/>
</dbReference>
<dbReference type="EMBL" id="JMIR01000041">
    <property type="protein sequence ID" value="KEO81287.1"/>
    <property type="molecule type" value="Genomic_DNA"/>
</dbReference>
<reference evidence="15 16" key="1">
    <citation type="journal article" date="2013" name="Int. J. Syst. Evol. Microbiol.">
        <title>Tumebacillus flagellatus sp. nov., an alpha-amylase/pullulanase-producing bacterium isolated from cassava wastewater.</title>
        <authorList>
            <person name="Wang Q."/>
            <person name="Xie N."/>
            <person name="Qin Y."/>
            <person name="Shen N."/>
            <person name="Zhu J."/>
            <person name="Mi H."/>
            <person name="Huang R."/>
        </authorList>
    </citation>
    <scope>NUCLEOTIDE SEQUENCE [LARGE SCALE GENOMIC DNA]</scope>
    <source>
        <strain evidence="15 16">GST4</strain>
    </source>
</reference>
<feature type="active site" description="Cysteine sulfenic acid (-SOH) intermediate; for peroxidase activity" evidence="13">
    <location>
        <position position="43"/>
    </location>
</feature>
<evidence type="ECO:0000256" key="6">
    <source>
        <dbReference type="ARBA" id="ARBA00023002"/>
    </source>
</evidence>
<dbReference type="InterPro" id="IPR050924">
    <property type="entry name" value="Peroxiredoxin_BCP/PrxQ"/>
</dbReference>
<dbReference type="InterPro" id="IPR000866">
    <property type="entry name" value="AhpC/TSA"/>
</dbReference>
<dbReference type="EC" id="1.11.1.24" evidence="3"/>
<evidence type="ECO:0000256" key="11">
    <source>
        <dbReference type="ARBA" id="ARBA00041373"/>
    </source>
</evidence>
<sequence length="152" mass="17112">MEVGQEAPDFTLPASNGENLKLSDLRGKKVVLYFYPKDNTPGCSNQACAFRDQHSAFTDADTVILGVSPDPLKSHDKFISKFELPFLLLADEEHEVAELYGVWKEKNMYGKKYMGIERTTFLIDKDGNIAKVYPKVKVAGHIDQLLEDVRSI</sequence>
<comment type="caution">
    <text evidence="15">The sequence shown here is derived from an EMBL/GenBank/DDBJ whole genome shotgun (WGS) entry which is preliminary data.</text>
</comment>
<dbReference type="eggNOG" id="COG1225">
    <property type="taxonomic scope" value="Bacteria"/>
</dbReference>
<dbReference type="CDD" id="cd03017">
    <property type="entry name" value="PRX_BCP"/>
    <property type="match status" value="1"/>
</dbReference>
<dbReference type="FunFam" id="3.40.30.10:FF:000007">
    <property type="entry name" value="Thioredoxin-dependent thiol peroxidase"/>
    <property type="match status" value="1"/>
</dbReference>
<evidence type="ECO:0000259" key="14">
    <source>
        <dbReference type="PROSITE" id="PS51352"/>
    </source>
</evidence>
<dbReference type="PANTHER" id="PTHR42801">
    <property type="entry name" value="THIOREDOXIN-DEPENDENT PEROXIDE REDUCTASE"/>
    <property type="match status" value="1"/>
</dbReference>
<evidence type="ECO:0000256" key="9">
    <source>
        <dbReference type="ARBA" id="ARBA00032824"/>
    </source>
</evidence>
<name>A0A074M5L3_9BACL</name>
<keyword evidence="6" id="KW-0560">Oxidoreductase</keyword>